<dbReference type="Gene3D" id="1.25.40.10">
    <property type="entry name" value="Tetratricopeptide repeat domain"/>
    <property type="match status" value="4"/>
</dbReference>
<protein>
    <submittedName>
        <fullName evidence="3">Tetratricopeptide repeat-containing protein</fullName>
    </submittedName>
</protein>
<gene>
    <name evidence="3" type="ORF">SAMN05444128_1796</name>
</gene>
<dbReference type="Pfam" id="PF13181">
    <property type="entry name" value="TPR_8"/>
    <property type="match status" value="1"/>
</dbReference>
<evidence type="ECO:0000313" key="3">
    <source>
        <dbReference type="EMBL" id="SIT88205.1"/>
    </source>
</evidence>
<keyword evidence="1" id="KW-0802">TPR repeat</keyword>
<feature type="region of interest" description="Disordered" evidence="2">
    <location>
        <begin position="751"/>
        <end position="803"/>
    </location>
</feature>
<sequence>MLHTIDTLGKNSPYLLLVLACLMLAGCSAERNNPLSKAYHNTTARYNGYFLAKEKLEAIEKSIKDKTVYDYNRPLPIFPPIDSATYKAHAADLEDVIKKASFPIQYHPNSKWIDDSYLVIGKVRFYELNFPEAAQTFRYVNSTGKDRHVKHEALVWLMRSFLKLGETDNAWQVSEFLRKERLNRDNARELYLARAEYHLMQGDTAAVIENLDLSLPNFTNRDDQSRVRFSLARLYQDRGQSQEAYQQYSRILRRNPPYDLGFFSRLYLGQVSELDDAQDLNRIAGYYQKMLRDEKNAEYRDKIYYEMAVFERRQQHYDKALESIEASLKTPGSIPNQKAYTYLLAGEIYFENLNKYDLAQAYYDSAVQVYPQQSLEYERVLERRNILADFAKQYNTIQLQDSLQQLASLSEGDRLAFVQNIVQQEEEARVQEQAKQLEQEKQRKARRSQERQAAVTVGGRNNPDAATGGGNTGGVFYFDNPAAMATARSEFVRRWGDRPLQDNWRLLSRGETVGGQEEAIALEQPADTAAAETEEGRSARLQAQVETYLQNIPTTTLALQQSEKLLEDAMFRLGNIYAQKLNSTEEATATYEKFLQRFSQSEHAAEAHYSLYLIYSRESNEQKDTYYAKIKQQYPNTIYAKLVDDPNYMSQNALDNIKAHTLYDSAFAQYEQGEYQRATTTLTELSQAYPLNDIPDKVAFLHVMITARSEKPELLRQQLMAFKQQHPSSPLAPRADELLKRYQDLESKQLLRQEAPAAPTAQKQDERTPEQRVSNNIALASARERSAAMQPQPRPLNLNTIPDTTAVRQDTTTTAPQTGTPLDTAGIAQDTASAVAPAVQPPVAADPLAYTSAPDSAYYFVMLYPVEHAAFKDISAKYEKYNSTYFRNQKLVLEQQPFDGTRGLLLLRAFPNMKEAQAYTIKQKAPQSPIGKIRGVEFITFAISSGNWQKFLQKKDVEEYLNYFRTNN</sequence>
<dbReference type="STRING" id="1317125.SAMN05444128_1796"/>
<feature type="repeat" description="TPR" evidence="1">
    <location>
        <begin position="225"/>
        <end position="258"/>
    </location>
</feature>
<proteinExistence type="predicted"/>
<dbReference type="Pfam" id="PF13174">
    <property type="entry name" value="TPR_6"/>
    <property type="match status" value="2"/>
</dbReference>
<dbReference type="SUPFAM" id="SSF81901">
    <property type="entry name" value="HCP-like"/>
    <property type="match status" value="1"/>
</dbReference>
<evidence type="ECO:0000313" key="4">
    <source>
        <dbReference type="Proteomes" id="UP000187181"/>
    </source>
</evidence>
<dbReference type="EMBL" id="FTPP01000002">
    <property type="protein sequence ID" value="SIT88205.1"/>
    <property type="molecule type" value="Genomic_DNA"/>
</dbReference>
<keyword evidence="4" id="KW-1185">Reference proteome</keyword>
<dbReference type="OrthoDB" id="1522549at2"/>
<dbReference type="AlphaFoldDB" id="A0A1R3XAD1"/>
<dbReference type="SMART" id="SM00028">
    <property type="entry name" value="TPR"/>
    <property type="match status" value="5"/>
</dbReference>
<dbReference type="PROSITE" id="PS50005">
    <property type="entry name" value="TPR"/>
    <property type="match status" value="1"/>
</dbReference>
<feature type="compositionally biased region" description="Basic and acidic residues" evidence="2">
    <location>
        <begin position="433"/>
        <end position="450"/>
    </location>
</feature>
<evidence type="ECO:0000256" key="1">
    <source>
        <dbReference type="PROSITE-ProRule" id="PRU00339"/>
    </source>
</evidence>
<dbReference type="InterPro" id="IPR011990">
    <property type="entry name" value="TPR-like_helical_dom_sf"/>
</dbReference>
<organism evidence="3 4">
    <name type="scientific">Pontibacter indicus</name>
    <dbReference type="NCBI Taxonomy" id="1317125"/>
    <lineage>
        <taxon>Bacteria</taxon>
        <taxon>Pseudomonadati</taxon>
        <taxon>Bacteroidota</taxon>
        <taxon>Cytophagia</taxon>
        <taxon>Cytophagales</taxon>
        <taxon>Hymenobacteraceae</taxon>
        <taxon>Pontibacter</taxon>
    </lineage>
</organism>
<dbReference type="Proteomes" id="UP000187181">
    <property type="component" value="Unassembled WGS sequence"/>
</dbReference>
<accession>A0A1R3XAD1</accession>
<name>A0A1R3XAD1_9BACT</name>
<evidence type="ECO:0000256" key="2">
    <source>
        <dbReference type="SAM" id="MobiDB-lite"/>
    </source>
</evidence>
<dbReference type="InterPro" id="IPR019734">
    <property type="entry name" value="TPR_rpt"/>
</dbReference>
<reference evidence="4" key="1">
    <citation type="submission" date="2017-01" db="EMBL/GenBank/DDBJ databases">
        <authorList>
            <person name="Varghese N."/>
            <person name="Submissions S."/>
        </authorList>
    </citation>
    <scope>NUCLEOTIDE SEQUENCE [LARGE SCALE GENOMIC DNA]</scope>
    <source>
        <strain evidence="4">LP100</strain>
    </source>
</reference>
<feature type="region of interest" description="Disordered" evidence="2">
    <location>
        <begin position="433"/>
        <end position="470"/>
    </location>
</feature>